<dbReference type="PANTHER" id="PTHR43647:SF4">
    <property type="entry name" value="KETOREDUCTASE (KR) DOMAIN-CONTAINING PROTEIN"/>
    <property type="match status" value="1"/>
</dbReference>
<dbReference type="Gene3D" id="3.40.50.720">
    <property type="entry name" value="NAD(P)-binding Rossmann-like Domain"/>
    <property type="match status" value="1"/>
</dbReference>
<dbReference type="GO" id="GO:0005741">
    <property type="term" value="C:mitochondrial outer membrane"/>
    <property type="evidence" value="ECO:0007669"/>
    <property type="project" value="TreeGrafter"/>
</dbReference>
<organism evidence="1 2">
    <name type="scientific">Mollisia scopiformis</name>
    <name type="common">Conifer needle endophyte fungus</name>
    <name type="synonym">Phialocephala scopiformis</name>
    <dbReference type="NCBI Taxonomy" id="149040"/>
    <lineage>
        <taxon>Eukaryota</taxon>
        <taxon>Fungi</taxon>
        <taxon>Dikarya</taxon>
        <taxon>Ascomycota</taxon>
        <taxon>Pezizomycotina</taxon>
        <taxon>Leotiomycetes</taxon>
        <taxon>Helotiales</taxon>
        <taxon>Mollisiaceae</taxon>
        <taxon>Mollisia</taxon>
    </lineage>
</organism>
<dbReference type="GO" id="GO:0000253">
    <property type="term" value="F:3-beta-hydroxysteroid 3-dehydrogenase (NADP+) activity"/>
    <property type="evidence" value="ECO:0007669"/>
    <property type="project" value="TreeGrafter"/>
</dbReference>
<dbReference type="KEGG" id="psco:LY89DRAFT_639377"/>
<accession>A0A194XMS2</accession>
<dbReference type="InterPro" id="IPR036291">
    <property type="entry name" value="NAD(P)-bd_dom_sf"/>
</dbReference>
<dbReference type="InParanoid" id="A0A194XMS2"/>
<dbReference type="EMBL" id="KQ947408">
    <property type="protein sequence ID" value="KUJ21389.1"/>
    <property type="molecule type" value="Genomic_DNA"/>
</dbReference>
<proteinExistence type="predicted"/>
<name>A0A194XMS2_MOLSC</name>
<protein>
    <submittedName>
        <fullName evidence="1">NAD(P)-binding protein</fullName>
    </submittedName>
</protein>
<dbReference type="GO" id="GO:0005789">
    <property type="term" value="C:endoplasmic reticulum membrane"/>
    <property type="evidence" value="ECO:0007669"/>
    <property type="project" value="TreeGrafter"/>
</dbReference>
<keyword evidence="2" id="KW-1185">Reference proteome</keyword>
<reference evidence="1 2" key="1">
    <citation type="submission" date="2015-10" db="EMBL/GenBank/DDBJ databases">
        <title>Full genome of DAOMC 229536 Phialocephala scopiformis, a fungal endophyte of spruce producing the potent anti-insectan compound rugulosin.</title>
        <authorList>
            <consortium name="DOE Joint Genome Institute"/>
            <person name="Walker A.K."/>
            <person name="Frasz S.L."/>
            <person name="Seifert K.A."/>
            <person name="Miller J.D."/>
            <person name="Mondo S.J."/>
            <person name="Labutti K."/>
            <person name="Lipzen A."/>
            <person name="Dockter R."/>
            <person name="Kennedy M."/>
            <person name="Grigoriev I.V."/>
            <person name="Spatafora J.W."/>
        </authorList>
    </citation>
    <scope>NUCLEOTIDE SEQUENCE [LARGE SCALE GENOMIC DNA]</scope>
    <source>
        <strain evidence="1 2">CBS 120377</strain>
    </source>
</reference>
<dbReference type="AlphaFoldDB" id="A0A194XMS2"/>
<dbReference type="InterPro" id="IPR051593">
    <property type="entry name" value="Ergosterol_Biosynth_ERG27"/>
</dbReference>
<dbReference type="SUPFAM" id="SSF51735">
    <property type="entry name" value="NAD(P)-binding Rossmann-fold domains"/>
    <property type="match status" value="1"/>
</dbReference>
<dbReference type="PANTHER" id="PTHR43647">
    <property type="entry name" value="DEHYDROGENASE"/>
    <property type="match status" value="1"/>
</dbReference>
<dbReference type="GO" id="GO:0005811">
    <property type="term" value="C:lipid droplet"/>
    <property type="evidence" value="ECO:0007669"/>
    <property type="project" value="TreeGrafter"/>
</dbReference>
<sequence length="338" mass="37053">MANTIIITGANGSLAIPTIAHLLQRLPDSTLVLTVRDASDRDANTKYLRSTIAKHPKAHTSIRELDLSRLTAVHDFARSIVAEIAAGTLPRLSAIVCTVFYWNLVDPVQFTDDGYEKTMQVNYLSHVALVLQLISSFQSHGGRIVLFTGDSHEPGKNALDKVPPAISSDPAQLDQLVNPGADASNDALGHGMYRYANSKLALVLFTHALNRRLQQNTELRNITAIVMNPGNLAHSRAMLVNTPYKLVFLRKFVLRPLLPLLKMTDPTARIAAAAAIDVARLATNEAHPGERGYFTLLKPDQGSEASRDEMTQEALWLKNVLWVGLTSKDLILVRKSVA</sequence>
<dbReference type="RefSeq" id="XP_018075744.1">
    <property type="nucleotide sequence ID" value="XM_018211618.1"/>
</dbReference>
<dbReference type="GeneID" id="28821344"/>
<dbReference type="OrthoDB" id="191139at2759"/>
<evidence type="ECO:0000313" key="2">
    <source>
        <dbReference type="Proteomes" id="UP000070700"/>
    </source>
</evidence>
<gene>
    <name evidence="1" type="ORF">LY89DRAFT_639377</name>
</gene>
<evidence type="ECO:0000313" key="1">
    <source>
        <dbReference type="EMBL" id="KUJ21389.1"/>
    </source>
</evidence>
<dbReference type="Proteomes" id="UP000070700">
    <property type="component" value="Unassembled WGS sequence"/>
</dbReference>